<dbReference type="AlphaFoldDB" id="C5L561"/>
<dbReference type="GeneID" id="9064283"/>
<organism evidence="2">
    <name type="scientific">Perkinsus marinus (strain ATCC 50983 / TXsc)</name>
    <dbReference type="NCBI Taxonomy" id="423536"/>
    <lineage>
        <taxon>Eukaryota</taxon>
        <taxon>Sar</taxon>
        <taxon>Alveolata</taxon>
        <taxon>Perkinsozoa</taxon>
        <taxon>Perkinsea</taxon>
        <taxon>Perkinsida</taxon>
        <taxon>Perkinsidae</taxon>
        <taxon>Perkinsus</taxon>
    </lineage>
</organism>
<dbReference type="Proteomes" id="UP000007800">
    <property type="component" value="Unassembled WGS sequence"/>
</dbReference>
<dbReference type="EMBL" id="GG679213">
    <property type="protein sequence ID" value="EER08120.1"/>
    <property type="molecule type" value="Genomic_DNA"/>
</dbReference>
<protein>
    <submittedName>
        <fullName evidence="1">Uncharacterized protein</fullName>
    </submittedName>
</protein>
<feature type="non-terminal residue" evidence="1">
    <location>
        <position position="1"/>
    </location>
</feature>
<dbReference type="RefSeq" id="XP_002776304.1">
    <property type="nucleotide sequence ID" value="XM_002776258.1"/>
</dbReference>
<name>C5L561_PERM5</name>
<feature type="non-terminal residue" evidence="1">
    <location>
        <position position="51"/>
    </location>
</feature>
<proteinExistence type="predicted"/>
<evidence type="ECO:0000313" key="2">
    <source>
        <dbReference type="Proteomes" id="UP000007800"/>
    </source>
</evidence>
<reference evidence="1 2" key="1">
    <citation type="submission" date="2008-07" db="EMBL/GenBank/DDBJ databases">
        <authorList>
            <person name="El-Sayed N."/>
            <person name="Caler E."/>
            <person name="Inman J."/>
            <person name="Amedeo P."/>
            <person name="Hass B."/>
            <person name="Wortman J."/>
        </authorList>
    </citation>
    <scope>NUCLEOTIDE SEQUENCE [LARGE SCALE GENOMIC DNA]</scope>
    <source>
        <strain evidence="2">ATCC 50983 / TXsc</strain>
    </source>
</reference>
<accession>C5L561</accession>
<dbReference type="InParanoid" id="C5L561"/>
<sequence length="51" mass="5358">HLLHSSYKSIILQQRTVIAELLTCGPLIFEYIGNDAGNDAGNGDGDGDTGP</sequence>
<keyword evidence="2" id="KW-1185">Reference proteome</keyword>
<evidence type="ECO:0000313" key="1">
    <source>
        <dbReference type="EMBL" id="EER08120.1"/>
    </source>
</evidence>
<gene>
    <name evidence="1" type="ORF">Pmar_PMAR014884</name>
</gene>